<evidence type="ECO:0000313" key="2">
    <source>
        <dbReference type="Proteomes" id="UP001341840"/>
    </source>
</evidence>
<sequence length="192" mass="22132">MRIGLIRPNAVAELDGLVEPSSGYFNRESLEKEHRFYCRRWRSHKNLNRIQGAVPPACLCVGGKMPYFTRIARDRYEAIFGLVPSNIGLWVVHHHVLTPVFFHPFAYMGSGVVYYEYESDKEYDDIDIEATAELGTIKIRRYHPTTRSSLTQFIAEDLISIILMSFPLLCLAEEVLSESLDLFLQLLPLHLR</sequence>
<evidence type="ECO:0000313" key="1">
    <source>
        <dbReference type="EMBL" id="MED6147458.1"/>
    </source>
</evidence>
<reference evidence="1 2" key="1">
    <citation type="journal article" date="2023" name="Plants (Basel)">
        <title>Bridging the Gap: Combining Genomics and Transcriptomics Approaches to Understand Stylosanthes scabra, an Orphan Legume from the Brazilian Caatinga.</title>
        <authorList>
            <person name="Ferreira-Neto J.R.C."/>
            <person name="da Silva M.D."/>
            <person name="Binneck E."/>
            <person name="de Melo N.F."/>
            <person name="da Silva R.H."/>
            <person name="de Melo A.L.T.M."/>
            <person name="Pandolfi V."/>
            <person name="Bustamante F.O."/>
            <person name="Brasileiro-Vidal A.C."/>
            <person name="Benko-Iseppon A.M."/>
        </authorList>
    </citation>
    <scope>NUCLEOTIDE SEQUENCE [LARGE SCALE GENOMIC DNA]</scope>
    <source>
        <tissue evidence="1">Leaves</tissue>
    </source>
</reference>
<gene>
    <name evidence="1" type="ORF">PIB30_044214</name>
</gene>
<comment type="caution">
    <text evidence="1">The sequence shown here is derived from an EMBL/GenBank/DDBJ whole genome shotgun (WGS) entry which is preliminary data.</text>
</comment>
<keyword evidence="2" id="KW-1185">Reference proteome</keyword>
<dbReference type="Proteomes" id="UP001341840">
    <property type="component" value="Unassembled WGS sequence"/>
</dbReference>
<proteinExistence type="predicted"/>
<accession>A0ABU6THK7</accession>
<name>A0ABU6THK7_9FABA</name>
<organism evidence="1 2">
    <name type="scientific">Stylosanthes scabra</name>
    <dbReference type="NCBI Taxonomy" id="79078"/>
    <lineage>
        <taxon>Eukaryota</taxon>
        <taxon>Viridiplantae</taxon>
        <taxon>Streptophyta</taxon>
        <taxon>Embryophyta</taxon>
        <taxon>Tracheophyta</taxon>
        <taxon>Spermatophyta</taxon>
        <taxon>Magnoliopsida</taxon>
        <taxon>eudicotyledons</taxon>
        <taxon>Gunneridae</taxon>
        <taxon>Pentapetalae</taxon>
        <taxon>rosids</taxon>
        <taxon>fabids</taxon>
        <taxon>Fabales</taxon>
        <taxon>Fabaceae</taxon>
        <taxon>Papilionoideae</taxon>
        <taxon>50 kb inversion clade</taxon>
        <taxon>dalbergioids sensu lato</taxon>
        <taxon>Dalbergieae</taxon>
        <taxon>Pterocarpus clade</taxon>
        <taxon>Stylosanthes</taxon>
    </lineage>
</organism>
<protein>
    <submittedName>
        <fullName evidence="1">Uncharacterized protein</fullName>
    </submittedName>
</protein>
<dbReference type="EMBL" id="JASCZI010090883">
    <property type="protein sequence ID" value="MED6147458.1"/>
    <property type="molecule type" value="Genomic_DNA"/>
</dbReference>